<feature type="transmembrane region" description="Helical" evidence="7">
    <location>
        <begin position="221"/>
        <end position="243"/>
    </location>
</feature>
<dbReference type="GO" id="GO:0016020">
    <property type="term" value="C:membrane"/>
    <property type="evidence" value="ECO:0007669"/>
    <property type="project" value="UniProtKB-SubCell"/>
</dbReference>
<evidence type="ECO:0000313" key="10">
    <source>
        <dbReference type="Proteomes" id="UP000198793"/>
    </source>
</evidence>
<accession>A0A1H0GQN7</accession>
<proteinExistence type="predicted"/>
<evidence type="ECO:0000256" key="2">
    <source>
        <dbReference type="ARBA" id="ARBA00022676"/>
    </source>
</evidence>
<dbReference type="InterPro" id="IPR050321">
    <property type="entry name" value="Glycosyltr_2/OpgH_subfam"/>
</dbReference>
<dbReference type="PANTHER" id="PTHR43867:SF2">
    <property type="entry name" value="CELLULOSE SYNTHASE CATALYTIC SUBUNIT A [UDP-FORMING]"/>
    <property type="match status" value="1"/>
</dbReference>
<feature type="domain" description="Glycosyltransferase 2-like" evidence="8">
    <location>
        <begin position="353"/>
        <end position="542"/>
    </location>
</feature>
<evidence type="ECO:0000313" key="9">
    <source>
        <dbReference type="EMBL" id="SDO09356.1"/>
    </source>
</evidence>
<protein>
    <submittedName>
        <fullName evidence="9">Glycosyltransferase, catalytic subunit of cellulose synthase and poly-beta-1,6-N-acetylglucosamine synthase</fullName>
    </submittedName>
</protein>
<evidence type="ECO:0000256" key="6">
    <source>
        <dbReference type="ARBA" id="ARBA00023136"/>
    </source>
</evidence>
<dbReference type="AlphaFoldDB" id="A0A1H0GQN7"/>
<evidence type="ECO:0000256" key="7">
    <source>
        <dbReference type="SAM" id="Phobius"/>
    </source>
</evidence>
<feature type="transmembrane region" description="Helical" evidence="7">
    <location>
        <begin position="192"/>
        <end position="215"/>
    </location>
</feature>
<dbReference type="PANTHER" id="PTHR43867">
    <property type="entry name" value="CELLULOSE SYNTHASE CATALYTIC SUBUNIT A [UDP-FORMING]"/>
    <property type="match status" value="1"/>
</dbReference>
<organism evidence="9 10">
    <name type="scientific">Aureimonas jatrophae</name>
    <dbReference type="NCBI Taxonomy" id="1166073"/>
    <lineage>
        <taxon>Bacteria</taxon>
        <taxon>Pseudomonadati</taxon>
        <taxon>Pseudomonadota</taxon>
        <taxon>Alphaproteobacteria</taxon>
        <taxon>Hyphomicrobiales</taxon>
        <taxon>Aurantimonadaceae</taxon>
        <taxon>Aureimonas</taxon>
    </lineage>
</organism>
<comment type="subcellular location">
    <subcellularLocation>
        <location evidence="1">Membrane</location>
        <topology evidence="1">Multi-pass membrane protein</topology>
    </subcellularLocation>
</comment>
<dbReference type="Proteomes" id="UP000198793">
    <property type="component" value="Unassembled WGS sequence"/>
</dbReference>
<dbReference type="RefSeq" id="WP_090672152.1">
    <property type="nucleotide sequence ID" value="NZ_FNIT01000003.1"/>
</dbReference>
<evidence type="ECO:0000256" key="5">
    <source>
        <dbReference type="ARBA" id="ARBA00022989"/>
    </source>
</evidence>
<evidence type="ECO:0000256" key="4">
    <source>
        <dbReference type="ARBA" id="ARBA00022692"/>
    </source>
</evidence>
<keyword evidence="5 7" id="KW-1133">Transmembrane helix</keyword>
<dbReference type="Gene3D" id="3.90.550.10">
    <property type="entry name" value="Spore Coat Polysaccharide Biosynthesis Protein SpsA, Chain A"/>
    <property type="match status" value="1"/>
</dbReference>
<sequence length="648" mass="70923">MPPSNPTQIRIAGTRPYSYGTKADDGKLAAELNPYLTEVLEGLEINYEATSLLIARAQRHGSTLAEEIVAAGWATESEIAHRIAGVLDLAADCPSVEVTVMKDARGMGQHGSKHIVGMTPDYQVRAYIAPDLERLQDVADALPRLDLERHLVCIATPTTIAAVRDFDTVRERSEAARLSLAAELNRWSAREVLTAFQGGALTLAAIGLFAAVMRWGSGVGLGLHIGFTCVAFLCTGFRAIVLLGSRSQNETNTAAPDDGEPTTFPVYSVLIALHREADMAEPLVHAMAMLDWPTSRLEVFFVCEATDPDTIAAIERAIAPYPHFSVVVTPASQPTTKPKALNFALPLTRGEFVVLYDAEDIPRPDQLRDAWATFRRSNDTLACLQAPLVVTNGDSGWRQAHYAMEYAVLFRMLLPWLAARGLPLPLGGTSNHFRRDHLVSAGGWDSHNVAEDADLGIRLARLGLTTGTISSPTLETSTVRWPDWRNQRTRWIKGWIQTWLVHMRDPVLTTRQLGLGGMVAFQIVFLGMVASSFAHIALLTQLAGFAVYGGLLEAMPSHGWLYAIDAVNLVFACLVFSASFLRVASPNEQRLASKLWGLWAYWALVSYAGIRAIWQLWRSPHLWEKTPHSSFGAVPALSGPADKPISFS</sequence>
<dbReference type="SUPFAM" id="SSF53448">
    <property type="entry name" value="Nucleotide-diphospho-sugar transferases"/>
    <property type="match status" value="1"/>
</dbReference>
<dbReference type="Pfam" id="PF13632">
    <property type="entry name" value="Glyco_trans_2_3"/>
    <property type="match status" value="1"/>
</dbReference>
<evidence type="ECO:0000256" key="3">
    <source>
        <dbReference type="ARBA" id="ARBA00022679"/>
    </source>
</evidence>
<feature type="transmembrane region" description="Helical" evidence="7">
    <location>
        <begin position="559"/>
        <end position="583"/>
    </location>
</feature>
<evidence type="ECO:0000259" key="8">
    <source>
        <dbReference type="Pfam" id="PF13632"/>
    </source>
</evidence>
<dbReference type="GO" id="GO:0016757">
    <property type="term" value="F:glycosyltransferase activity"/>
    <property type="evidence" value="ECO:0007669"/>
    <property type="project" value="UniProtKB-KW"/>
</dbReference>
<keyword evidence="6 7" id="KW-0472">Membrane</keyword>
<dbReference type="EMBL" id="FNIT01000003">
    <property type="protein sequence ID" value="SDO09356.1"/>
    <property type="molecule type" value="Genomic_DNA"/>
</dbReference>
<evidence type="ECO:0000256" key="1">
    <source>
        <dbReference type="ARBA" id="ARBA00004141"/>
    </source>
</evidence>
<keyword evidence="2" id="KW-0328">Glycosyltransferase</keyword>
<dbReference type="STRING" id="1166073.SAMN05192530_103270"/>
<dbReference type="InterPro" id="IPR001173">
    <property type="entry name" value="Glyco_trans_2-like"/>
</dbReference>
<feature type="transmembrane region" description="Helical" evidence="7">
    <location>
        <begin position="595"/>
        <end position="617"/>
    </location>
</feature>
<keyword evidence="10" id="KW-1185">Reference proteome</keyword>
<gene>
    <name evidence="9" type="ORF">SAMN05192530_103270</name>
</gene>
<feature type="transmembrane region" description="Helical" evidence="7">
    <location>
        <begin position="513"/>
        <end position="539"/>
    </location>
</feature>
<reference evidence="9 10" key="1">
    <citation type="submission" date="2016-10" db="EMBL/GenBank/DDBJ databases">
        <authorList>
            <person name="de Groot N.N."/>
        </authorList>
    </citation>
    <scope>NUCLEOTIDE SEQUENCE [LARGE SCALE GENOMIC DNA]</scope>
    <source>
        <strain evidence="10">L7-484,KACC 16230,DSM 25025</strain>
    </source>
</reference>
<keyword evidence="3 9" id="KW-0808">Transferase</keyword>
<dbReference type="OrthoDB" id="7431422at2"/>
<name>A0A1H0GQN7_9HYPH</name>
<keyword evidence="4 7" id="KW-0812">Transmembrane</keyword>
<dbReference type="InterPro" id="IPR029044">
    <property type="entry name" value="Nucleotide-diphossugar_trans"/>
</dbReference>